<feature type="transmembrane region" description="Helical" evidence="18">
    <location>
        <begin position="192"/>
        <end position="221"/>
    </location>
</feature>
<keyword evidence="16 18" id="KW-0472">Membrane</keyword>
<evidence type="ECO:0000256" key="7">
    <source>
        <dbReference type="ARBA" id="ARBA00022660"/>
    </source>
</evidence>
<keyword evidence="10 18" id="KW-1278">Translocase</keyword>
<evidence type="ECO:0000256" key="1">
    <source>
        <dbReference type="ARBA" id="ARBA00003257"/>
    </source>
</evidence>
<comment type="catalytic activity">
    <reaction evidence="17 18">
        <text>a ubiquinone + NADH + 5 H(+)(in) = a ubiquinol + NAD(+) + 4 H(+)(out)</text>
        <dbReference type="Rhea" id="RHEA:29091"/>
        <dbReference type="Rhea" id="RHEA-COMP:9565"/>
        <dbReference type="Rhea" id="RHEA-COMP:9566"/>
        <dbReference type="ChEBI" id="CHEBI:15378"/>
        <dbReference type="ChEBI" id="CHEBI:16389"/>
        <dbReference type="ChEBI" id="CHEBI:17976"/>
        <dbReference type="ChEBI" id="CHEBI:57540"/>
        <dbReference type="ChEBI" id="CHEBI:57945"/>
        <dbReference type="EC" id="7.1.1.2"/>
    </reaction>
</comment>
<organism evidence="20">
    <name type="scientific">Abia sp</name>
    <dbReference type="NCBI Taxonomy" id="2983159"/>
    <lineage>
        <taxon>Eukaryota</taxon>
        <taxon>Metazoa</taxon>
        <taxon>Ecdysozoa</taxon>
        <taxon>Arthropoda</taxon>
        <taxon>Hexapoda</taxon>
        <taxon>Insecta</taxon>
        <taxon>Pterygota</taxon>
        <taxon>Neoptera</taxon>
        <taxon>Endopterygota</taxon>
        <taxon>Hymenoptera</taxon>
        <taxon>Tenthredinoidea</taxon>
        <taxon>Cimbicidae</taxon>
        <taxon>Abia</taxon>
    </lineage>
</organism>
<evidence type="ECO:0000256" key="17">
    <source>
        <dbReference type="ARBA" id="ARBA00049551"/>
    </source>
</evidence>
<evidence type="ECO:0000256" key="11">
    <source>
        <dbReference type="ARBA" id="ARBA00022982"/>
    </source>
</evidence>
<proteinExistence type="inferred from homology"/>
<accession>A0A977XT81</accession>
<evidence type="ECO:0000256" key="9">
    <source>
        <dbReference type="ARBA" id="ARBA00022792"/>
    </source>
</evidence>
<evidence type="ECO:0000256" key="6">
    <source>
        <dbReference type="ARBA" id="ARBA00022448"/>
    </source>
</evidence>
<evidence type="ECO:0000256" key="10">
    <source>
        <dbReference type="ARBA" id="ARBA00022967"/>
    </source>
</evidence>
<keyword evidence="14 18" id="KW-0830">Ubiquinone</keyword>
<comment type="function">
    <text evidence="1">Core subunit of the mitochondrial membrane respiratory chain NADH dehydrogenase (Complex I) that is believed to belong to the minimal assembly required for catalysis. Complex I functions in the transfer of electrons from NADH to the respiratory chain. The immediate electron acceptor for the enzyme is believed to be ubiquinone.</text>
</comment>
<keyword evidence="7 18" id="KW-0679">Respiratory chain</keyword>
<dbReference type="Pfam" id="PF00361">
    <property type="entry name" value="Proton_antipo_M"/>
    <property type="match status" value="1"/>
</dbReference>
<feature type="transmembrane region" description="Helical" evidence="18">
    <location>
        <begin position="12"/>
        <end position="30"/>
    </location>
</feature>
<dbReference type="InterPro" id="IPR050175">
    <property type="entry name" value="Complex_I_Subunit_2"/>
</dbReference>
<dbReference type="AlphaFoldDB" id="A0A977XT81"/>
<feature type="transmembrane region" description="Helical" evidence="18">
    <location>
        <begin position="242"/>
        <end position="263"/>
    </location>
</feature>
<keyword evidence="6" id="KW-0813">Transport</keyword>
<dbReference type="EC" id="7.1.1.2" evidence="4 18"/>
<dbReference type="PANTHER" id="PTHR46552:SF1">
    <property type="entry name" value="NADH-UBIQUINONE OXIDOREDUCTASE CHAIN 2"/>
    <property type="match status" value="1"/>
</dbReference>
<evidence type="ECO:0000256" key="12">
    <source>
        <dbReference type="ARBA" id="ARBA00022989"/>
    </source>
</evidence>
<evidence type="ECO:0000256" key="8">
    <source>
        <dbReference type="ARBA" id="ARBA00022692"/>
    </source>
</evidence>
<dbReference type="GO" id="GO:0006120">
    <property type="term" value="P:mitochondrial electron transport, NADH to ubiquinone"/>
    <property type="evidence" value="ECO:0007669"/>
    <property type="project" value="InterPro"/>
</dbReference>
<comment type="function">
    <text evidence="18">Core subunit of the mitochondrial membrane respiratory chain NADH dehydrogenase (Complex I) which catalyzes electron transfer from NADH through the respiratory chain, using ubiquinone as an electron acceptor. Essential for the catalytic activity and assembly of complex I.</text>
</comment>
<gene>
    <name evidence="20" type="primary">ND2</name>
</gene>
<evidence type="ECO:0000256" key="16">
    <source>
        <dbReference type="ARBA" id="ARBA00023136"/>
    </source>
</evidence>
<evidence type="ECO:0000256" key="15">
    <source>
        <dbReference type="ARBA" id="ARBA00023128"/>
    </source>
</evidence>
<dbReference type="GO" id="GO:0005743">
    <property type="term" value="C:mitochondrial inner membrane"/>
    <property type="evidence" value="ECO:0007669"/>
    <property type="project" value="UniProtKB-SubCell"/>
</dbReference>
<geneLocation type="mitochondrion" evidence="20"/>
<evidence type="ECO:0000256" key="3">
    <source>
        <dbReference type="ARBA" id="ARBA00007012"/>
    </source>
</evidence>
<dbReference type="EMBL" id="OL549452">
    <property type="protein sequence ID" value="UXW64264.1"/>
    <property type="molecule type" value="Genomic_DNA"/>
</dbReference>
<keyword evidence="13 18" id="KW-0520">NAD</keyword>
<feature type="transmembrane region" description="Helical" evidence="18">
    <location>
        <begin position="317"/>
        <end position="339"/>
    </location>
</feature>
<dbReference type="PANTHER" id="PTHR46552">
    <property type="entry name" value="NADH-UBIQUINONE OXIDOREDUCTASE CHAIN 2"/>
    <property type="match status" value="1"/>
</dbReference>
<evidence type="ECO:0000313" key="20">
    <source>
        <dbReference type="EMBL" id="UXW64264.1"/>
    </source>
</evidence>
<dbReference type="InterPro" id="IPR003917">
    <property type="entry name" value="NADH_UbQ_OxRdtase_chain2"/>
</dbReference>
<keyword evidence="15 18" id="KW-0496">Mitochondrion</keyword>
<dbReference type="InterPro" id="IPR001750">
    <property type="entry name" value="ND/Mrp_TM"/>
</dbReference>
<feature type="domain" description="NADH:quinone oxidoreductase/Mrp antiporter transmembrane" evidence="19">
    <location>
        <begin position="32"/>
        <end position="291"/>
    </location>
</feature>
<dbReference type="PRINTS" id="PR01436">
    <property type="entry name" value="NADHDHGNASE2"/>
</dbReference>
<comment type="similarity">
    <text evidence="3 18">Belongs to the complex I subunit 2 family.</text>
</comment>
<reference evidence="20" key="1">
    <citation type="submission" date="2021-11" db="EMBL/GenBank/DDBJ databases">
        <title>The mitochondrial genome of Abia_sp.</title>
        <authorList>
            <person name="Niu G."/>
        </authorList>
    </citation>
    <scope>NUCLEOTIDE SEQUENCE</scope>
    <source>
        <strain evidence="20">CSCS-Hym-MC0169</strain>
    </source>
</reference>
<evidence type="ECO:0000259" key="19">
    <source>
        <dbReference type="Pfam" id="PF00361"/>
    </source>
</evidence>
<dbReference type="GO" id="GO:0008137">
    <property type="term" value="F:NADH dehydrogenase (ubiquinone) activity"/>
    <property type="evidence" value="ECO:0007669"/>
    <property type="project" value="UniProtKB-EC"/>
</dbReference>
<keyword evidence="8 18" id="KW-0812">Transmembrane</keyword>
<feature type="transmembrane region" description="Helical" evidence="18">
    <location>
        <begin position="67"/>
        <end position="87"/>
    </location>
</feature>
<evidence type="ECO:0000256" key="5">
    <source>
        <dbReference type="ARBA" id="ARBA00021008"/>
    </source>
</evidence>
<name>A0A977XT81_9HYME</name>
<keyword evidence="11 18" id="KW-0249">Electron transport</keyword>
<protein>
    <recommendedName>
        <fullName evidence="5 18">NADH-ubiquinone oxidoreductase chain 2</fullName>
        <ecNumber evidence="4 18">7.1.1.2</ecNumber>
    </recommendedName>
</protein>
<feature type="transmembrane region" description="Helical" evidence="18">
    <location>
        <begin position="283"/>
        <end position="305"/>
    </location>
</feature>
<sequence length="346" mass="40883">MKIFNLKYLEQSKLNLLFIMMLMFSTIITINSTSWISAWMGMEINLMTFIPLMMMKNKLFKSSNSMMTYFMIQSSSSCMLLLLILMYKMENNLIKMNYINLMIQISLLMKLGAAPFHWWTPKIINLLNWKNCFILLTWQKINPMIMISMTKISNLIYYSILMSIIIGAILGLNQTSLKLLITYSSINHISWLLISLMMNLSIFIMYFFIYSISLLMICLMLNNLNINFLNQLIKNNNYNMFLKINTLMLFLSLSGIPPLLGFFPKFKMLILMIKNQLFFESTLFILFSLITLSYYLNPMISILMLTKMNSKWMMMKFNYMNLIFLIMLLNLMLSMLMMMPLSYLTN</sequence>
<comment type="subcellular location">
    <subcellularLocation>
        <location evidence="2 18">Mitochondrion inner membrane</location>
        <topology evidence="2 18">Multi-pass membrane protein</topology>
    </subcellularLocation>
</comment>
<feature type="transmembrane region" description="Helical" evidence="18">
    <location>
        <begin position="155"/>
        <end position="172"/>
    </location>
</feature>
<evidence type="ECO:0000256" key="13">
    <source>
        <dbReference type="ARBA" id="ARBA00023027"/>
    </source>
</evidence>
<evidence type="ECO:0000256" key="2">
    <source>
        <dbReference type="ARBA" id="ARBA00004448"/>
    </source>
</evidence>
<evidence type="ECO:0000256" key="18">
    <source>
        <dbReference type="RuleBase" id="RU003403"/>
    </source>
</evidence>
<evidence type="ECO:0000256" key="4">
    <source>
        <dbReference type="ARBA" id="ARBA00012944"/>
    </source>
</evidence>
<keyword evidence="12 18" id="KW-1133">Transmembrane helix</keyword>
<keyword evidence="9 18" id="KW-0999">Mitochondrion inner membrane</keyword>
<evidence type="ECO:0000256" key="14">
    <source>
        <dbReference type="ARBA" id="ARBA00023075"/>
    </source>
</evidence>